<evidence type="ECO:0008006" key="11">
    <source>
        <dbReference type="Google" id="ProtNLM"/>
    </source>
</evidence>
<evidence type="ECO:0000259" key="7">
    <source>
        <dbReference type="Pfam" id="PF08621"/>
    </source>
</evidence>
<gene>
    <name evidence="9" type="ORF">JXQ802_LOCUS1031</name>
</gene>
<comment type="caution">
    <text evidence="9">The sequence shown here is derived from an EMBL/GenBank/DDBJ whole genome shotgun (WGS) entry which is preliminary data.</text>
</comment>
<protein>
    <recommendedName>
        <fullName evidence="11">RNA polymerase II-associated protein 1</fullName>
    </recommendedName>
</protein>
<feature type="region of interest" description="Disordered" evidence="5">
    <location>
        <begin position="141"/>
        <end position="163"/>
    </location>
</feature>
<feature type="region of interest" description="Disordered" evidence="5">
    <location>
        <begin position="35"/>
        <end position="59"/>
    </location>
</feature>
<evidence type="ECO:0000256" key="3">
    <source>
        <dbReference type="ARBA" id="ARBA00023163"/>
    </source>
</evidence>
<sequence>MNNDLQVRPKPKFGISDDAEDEMLNYQELFHRSNIQPSAQVIREPNTKRQQSNENEDKRKKFSNIDLTQTTAMRSIIIERDVSAVPIQIPKPVNDPFPQAKHRGSEDDLDKIVLPNVKKASLFAKQMYRDGKLKTCKELEETKQSSNNQQISRSSLLTGSGLSEVTGEREIQRIHEENIDRLKSIDEKEILAEKEKLLNTLNPKLIAFIRKRNKKEGEDIIRMNEKSTVQRMDIDNQTTSTNLPIEVDSRWVHMNNIEYEKLEWMKDLPKPSAQRTADDSHPEGVPARFDFKGNLMSRTADIPVTAALHHHGEEPEAAGYTLEELFHLSRSTVLQQRVIALQTLSNIIRQAHTGIYDRDLQLPLIPKLIEAGILFLIRWAMDEQIEAVYMIAIECLANLIAPKKDEEILSQTMHWPCGYYEPTLTPADIQLGDKKSESDLTDIEILEQDLIKCLFRMNVLKRLVYLLDRMKLLPSLTIIIPVKHSFHILIRMARHSMTCANQIFEEKQLMDFIIREFIPEIITPNEEGHVYEHLLPEALKFCRILASHGSTLSFNLINRYGLDQRLRNHLVAAVNFSSSLQDNKTLGELSSLWRVFILQGHMANELGSLIPTIIIPLCRMCIQQMPTMVISQILIQLITLFDALIIYVTKFILRHQNSSEDSTNVINWSHINGLFDLILTIAKQTMIETDEKIELDALRTACLSCLASFLIGQQLLTINLLDLPSKVKLIRTQFFEPILHLKSTRQRIENVKFETAIAPTNTSVNLPTLTQTNISSFGFLIALLRLTNIIYQIDKSLSTSNKFISQLMLTKDSEIVVYIKKMLNKLTSSVTRKIPWFEQFEHIFLFQFIQVINQEKSTDDLPSIYYEILLSLLSSLLKGYHYLAQEILKFILFDLSFWKRSNETELADLSLITNESLCLASNESIKISPSQRTILYERAIEHLPSLYTYYKNILHLNRSSIDLNICDIHFGNLFHIDDSFKLNIHYSYTLIDPTWPYGLLSSLYTNVLSIIENDKRLDIILNTLRFVYILEMKHNLILYKVLTKTTRFSMIAGIYLLGSDIFLEKNIADYLVAFLNCFNEQQLLQKIETRTNIQSLMTFFDFYRSLVDQYEACSFGDVLFSNYLLVLLQQIYDVQLRKHVWIEHSTILKYLRLKPDQVLFSFETFFIPYENDLELIRYYAQVLLNGTIKKTIQPFLYMIAVHHLNGFLFDQTRTEQNNLQRIIMKNLQATSINDKILYDEVINYKTFSRDGPVIFTTLPVIPFKLELLLPVLTLLAVSIAHTMLRVLVSGIWTTANTLLNRNQNSSNEQSSTSTWHKFRNFIFSAISSFGIPFVRSITQNETLYEYVNTCLGYSTTNRNNVDHRQQRNSGVNRLSRPNFRRRSYHNGGVIRIIKPTINIHIHQT</sequence>
<evidence type="ECO:0000256" key="5">
    <source>
        <dbReference type="SAM" id="MobiDB-lite"/>
    </source>
</evidence>
<dbReference type="InterPro" id="IPR013929">
    <property type="entry name" value="RPAP1_C"/>
</dbReference>
<proteinExistence type="inferred from homology"/>
<organism evidence="9 10">
    <name type="scientific">Rotaria sordida</name>
    <dbReference type="NCBI Taxonomy" id="392033"/>
    <lineage>
        <taxon>Eukaryota</taxon>
        <taxon>Metazoa</taxon>
        <taxon>Spiralia</taxon>
        <taxon>Gnathifera</taxon>
        <taxon>Rotifera</taxon>
        <taxon>Eurotatoria</taxon>
        <taxon>Bdelloidea</taxon>
        <taxon>Philodinida</taxon>
        <taxon>Philodinidae</taxon>
        <taxon>Rotaria</taxon>
    </lineage>
</organism>
<evidence type="ECO:0000259" key="8">
    <source>
        <dbReference type="Pfam" id="PF25766"/>
    </source>
</evidence>
<feature type="compositionally biased region" description="Low complexity" evidence="5">
    <location>
        <begin position="144"/>
        <end position="163"/>
    </location>
</feature>
<dbReference type="InterPro" id="IPR013930">
    <property type="entry name" value="RPAP1_N"/>
</dbReference>
<keyword evidence="4" id="KW-0539">Nucleus</keyword>
<feature type="domain" description="RPAP1 C-terminal" evidence="6">
    <location>
        <begin position="287"/>
        <end position="351"/>
    </location>
</feature>
<dbReference type="PANTHER" id="PTHR21483">
    <property type="entry name" value="RNA POLYMERASE II-ASSOCIATED PROTEIN 1"/>
    <property type="match status" value="1"/>
</dbReference>
<dbReference type="PANTHER" id="PTHR21483:SF18">
    <property type="entry name" value="RNA POLYMERASE II-ASSOCIATED PROTEIN 1"/>
    <property type="match status" value="1"/>
</dbReference>
<dbReference type="EMBL" id="CAJNOL010000011">
    <property type="protein sequence ID" value="CAF0739425.1"/>
    <property type="molecule type" value="Genomic_DNA"/>
</dbReference>
<dbReference type="Pfam" id="PF08620">
    <property type="entry name" value="RPAP1_C"/>
    <property type="match status" value="1"/>
</dbReference>
<evidence type="ECO:0000259" key="6">
    <source>
        <dbReference type="Pfam" id="PF08620"/>
    </source>
</evidence>
<dbReference type="Pfam" id="PF08621">
    <property type="entry name" value="RPAP1_N"/>
    <property type="match status" value="1"/>
</dbReference>
<evidence type="ECO:0000313" key="9">
    <source>
        <dbReference type="EMBL" id="CAF0739425.1"/>
    </source>
</evidence>
<name>A0A813NIY0_9BILA</name>
<dbReference type="Proteomes" id="UP000663870">
    <property type="component" value="Unassembled WGS sequence"/>
</dbReference>
<evidence type="ECO:0000256" key="2">
    <source>
        <dbReference type="ARBA" id="ARBA00009953"/>
    </source>
</evidence>
<keyword evidence="10" id="KW-1185">Reference proteome</keyword>
<dbReference type="GO" id="GO:0006366">
    <property type="term" value="P:transcription by RNA polymerase II"/>
    <property type="evidence" value="ECO:0007669"/>
    <property type="project" value="InterPro"/>
</dbReference>
<comment type="similarity">
    <text evidence="2">Belongs to the RPAP1 family.</text>
</comment>
<evidence type="ECO:0000256" key="1">
    <source>
        <dbReference type="ARBA" id="ARBA00004123"/>
    </source>
</evidence>
<accession>A0A813NIY0</accession>
<dbReference type="Pfam" id="PF25766">
    <property type="entry name" value="TPR_RPAP1"/>
    <property type="match status" value="1"/>
</dbReference>
<dbReference type="InterPro" id="IPR057989">
    <property type="entry name" value="TPR_RPAP1/MINIYO-like"/>
</dbReference>
<keyword evidence="3" id="KW-0804">Transcription</keyword>
<feature type="domain" description="RPAP1 N-terminal" evidence="7">
    <location>
        <begin position="172"/>
        <end position="215"/>
    </location>
</feature>
<feature type="domain" description="RPAP1/MINIYO-like TPR repeats" evidence="8">
    <location>
        <begin position="1013"/>
        <end position="1215"/>
    </location>
</feature>
<evidence type="ECO:0000313" key="10">
    <source>
        <dbReference type="Proteomes" id="UP000663870"/>
    </source>
</evidence>
<reference evidence="9" key="1">
    <citation type="submission" date="2021-02" db="EMBL/GenBank/DDBJ databases">
        <authorList>
            <person name="Nowell W R."/>
        </authorList>
    </citation>
    <scope>NUCLEOTIDE SEQUENCE</scope>
</reference>
<dbReference type="InterPro" id="IPR039913">
    <property type="entry name" value="RPAP1/Rba50"/>
</dbReference>
<evidence type="ECO:0000256" key="4">
    <source>
        <dbReference type="ARBA" id="ARBA00023242"/>
    </source>
</evidence>
<comment type="subcellular location">
    <subcellularLocation>
        <location evidence="1">Nucleus</location>
    </subcellularLocation>
</comment>